<protein>
    <submittedName>
        <fullName evidence="1">Uncharacterized protein</fullName>
    </submittedName>
</protein>
<organism evidence="1 2">
    <name type="scientific">Hibiscus sabdariffa</name>
    <name type="common">roselle</name>
    <dbReference type="NCBI Taxonomy" id="183260"/>
    <lineage>
        <taxon>Eukaryota</taxon>
        <taxon>Viridiplantae</taxon>
        <taxon>Streptophyta</taxon>
        <taxon>Embryophyta</taxon>
        <taxon>Tracheophyta</taxon>
        <taxon>Spermatophyta</taxon>
        <taxon>Magnoliopsida</taxon>
        <taxon>eudicotyledons</taxon>
        <taxon>Gunneridae</taxon>
        <taxon>Pentapetalae</taxon>
        <taxon>rosids</taxon>
        <taxon>malvids</taxon>
        <taxon>Malvales</taxon>
        <taxon>Malvaceae</taxon>
        <taxon>Malvoideae</taxon>
        <taxon>Hibiscus</taxon>
    </lineage>
</organism>
<gene>
    <name evidence="1" type="ORF">V6N11_008659</name>
</gene>
<dbReference type="EMBL" id="JBBPBN010000055">
    <property type="protein sequence ID" value="KAK8990144.1"/>
    <property type="molecule type" value="Genomic_DNA"/>
</dbReference>
<sequence length="79" mass="8569">MIIETGLDPFGLDITQIPTFEVGYDLSLFNEHGLNNLGSPNMVTAALQRPPGKSFALSIITYGAYPIKVGKGRWGVLFV</sequence>
<evidence type="ECO:0000313" key="2">
    <source>
        <dbReference type="Proteomes" id="UP001396334"/>
    </source>
</evidence>
<comment type="caution">
    <text evidence="1">The sequence shown here is derived from an EMBL/GenBank/DDBJ whole genome shotgun (WGS) entry which is preliminary data.</text>
</comment>
<keyword evidence="2" id="KW-1185">Reference proteome</keyword>
<name>A0ABR2PP06_9ROSI</name>
<dbReference type="Proteomes" id="UP001396334">
    <property type="component" value="Unassembled WGS sequence"/>
</dbReference>
<evidence type="ECO:0000313" key="1">
    <source>
        <dbReference type="EMBL" id="KAK8990144.1"/>
    </source>
</evidence>
<accession>A0ABR2PP06</accession>
<reference evidence="1 2" key="1">
    <citation type="journal article" date="2024" name="G3 (Bethesda)">
        <title>Genome assembly of Hibiscus sabdariffa L. provides insights into metabolisms of medicinal natural products.</title>
        <authorList>
            <person name="Kim T."/>
        </authorList>
    </citation>
    <scope>NUCLEOTIDE SEQUENCE [LARGE SCALE GENOMIC DNA]</scope>
    <source>
        <strain evidence="1">TK-2024</strain>
        <tissue evidence="1">Old leaves</tissue>
    </source>
</reference>
<proteinExistence type="predicted"/>